<dbReference type="InterPro" id="IPR019554">
    <property type="entry name" value="Soluble_ligand-bd"/>
</dbReference>
<dbReference type="NCBIfam" id="TIGR01945">
    <property type="entry name" value="rnfC"/>
    <property type="match status" value="1"/>
</dbReference>
<dbReference type="Pfam" id="PF13375">
    <property type="entry name" value="RnfC_N"/>
    <property type="match status" value="1"/>
</dbReference>
<dbReference type="Pfam" id="PF10531">
    <property type="entry name" value="SLBB"/>
    <property type="match status" value="1"/>
</dbReference>
<keyword evidence="7 8" id="KW-0411">Iron-sulfur</keyword>
<dbReference type="PANTHER" id="PTHR43034">
    <property type="entry name" value="ION-TRANSLOCATING OXIDOREDUCTASE COMPLEX SUBUNIT C"/>
    <property type="match status" value="1"/>
</dbReference>
<sequence>MFRSFLGGIHPHDGKELAKDKPIEVMPAPAEVVVPMSQHIGAPCAPCVKVGDLVKRGELIGTSPAFMHADIHAPVSGKVIRIEERPHSGRISCQAVVIENDGEDSWADGLPLARDWQAMTNEEILTAIQSAGIVGMGGATFPAHIKLKPAKPVDILILNGAECEPYLTADYRLMLEMPAKIVEGAQILARVLGVKRSVIGIEDNKPEAAAAMKKACEGTEIEVAALKTKYPQGAEKMLIKVIADREVPMGGLPMDVGAVVQNVGTVAAIDDAVVRGLPLTERIMTVSGDAVAEPKNLCVRIGTKYSDAIAFCGGFKEEPDKLLAGGPMMGMAQFTEEVPVMKGSSGILALTRKLTEHGPEMNCIRCGRCVKACPMGLVPSMLSILSQRQDFTACRDSYGLMNCVECGCCTYICPAKRNIVQYIRNAKGFVRAEMAKAKAKAEQAKKEGAKA</sequence>
<feature type="binding site" evidence="8">
    <location>
        <position position="363"/>
    </location>
    <ligand>
        <name>[4Fe-4S] cluster</name>
        <dbReference type="ChEBI" id="CHEBI:49883"/>
        <label>1</label>
    </ligand>
</feature>
<dbReference type="Gene3D" id="3.30.70.20">
    <property type="match status" value="1"/>
</dbReference>
<comment type="caution">
    <text evidence="10">The sequence shown here is derived from an EMBL/GenBank/DDBJ whole genome shotgun (WGS) entry which is preliminary data.</text>
</comment>
<keyword evidence="4 8" id="KW-0677">Repeat</keyword>
<evidence type="ECO:0000256" key="6">
    <source>
        <dbReference type="ARBA" id="ARBA00023004"/>
    </source>
</evidence>
<dbReference type="GO" id="GO:0051539">
    <property type="term" value="F:4 iron, 4 sulfur cluster binding"/>
    <property type="evidence" value="ECO:0007669"/>
    <property type="project" value="UniProtKB-KW"/>
</dbReference>
<evidence type="ECO:0000256" key="3">
    <source>
        <dbReference type="ARBA" id="ARBA00022723"/>
    </source>
</evidence>
<dbReference type="PROSITE" id="PS51379">
    <property type="entry name" value="4FE4S_FER_2"/>
    <property type="match status" value="1"/>
</dbReference>
<evidence type="ECO:0000259" key="9">
    <source>
        <dbReference type="PROSITE" id="PS51379"/>
    </source>
</evidence>
<comment type="subunit">
    <text evidence="8">The complex is composed of six subunits: RnfA, RnfB, RnfC, RnfD, RnfE and RnfG.</text>
</comment>
<keyword evidence="8" id="KW-0472">Membrane</keyword>
<dbReference type="GO" id="GO:0022900">
    <property type="term" value="P:electron transport chain"/>
    <property type="evidence" value="ECO:0007669"/>
    <property type="project" value="UniProtKB-UniRule"/>
</dbReference>
<protein>
    <recommendedName>
        <fullName evidence="8">Ion-translocating oxidoreductase complex subunit C</fullName>
        <ecNumber evidence="8">7.-.-.-</ecNumber>
    </recommendedName>
    <alternativeName>
        <fullName evidence="8">Rnf electron transport complex subunit C</fullName>
    </alternativeName>
</protein>
<evidence type="ECO:0000256" key="2">
    <source>
        <dbReference type="ARBA" id="ARBA00022485"/>
    </source>
</evidence>
<dbReference type="PROSITE" id="PS00198">
    <property type="entry name" value="4FE4S_FER_1"/>
    <property type="match status" value="2"/>
</dbReference>
<dbReference type="SUPFAM" id="SSF46548">
    <property type="entry name" value="alpha-helical ferredoxin"/>
    <property type="match status" value="1"/>
</dbReference>
<reference evidence="10 11" key="1">
    <citation type="submission" date="2019-08" db="EMBL/GenBank/DDBJ databases">
        <title>Selenomonas sp. mPRGC5 and Selenomonas sp. mPRGC8 isolated from ruminal fluid of dairy goat (Capra hircus).</title>
        <authorList>
            <person name="Poothong S."/>
            <person name="Nuengjamnong C."/>
            <person name="Tanasupawat S."/>
        </authorList>
    </citation>
    <scope>NUCLEOTIDE SEQUENCE [LARGE SCALE GENOMIC DNA]</scope>
    <source>
        <strain evidence="11">mPRGC5</strain>
    </source>
</reference>
<dbReference type="InterPro" id="IPR017896">
    <property type="entry name" value="4Fe4S_Fe-S-bd"/>
</dbReference>
<organism evidence="10 11">
    <name type="scientific">Selenomonas ruminis</name>
    <dbReference type="NCBI Taxonomy" id="2593411"/>
    <lineage>
        <taxon>Bacteria</taxon>
        <taxon>Bacillati</taxon>
        <taxon>Bacillota</taxon>
        <taxon>Negativicutes</taxon>
        <taxon>Selenomonadales</taxon>
        <taxon>Selenomonadaceae</taxon>
        <taxon>Selenomonas</taxon>
    </lineage>
</organism>
<dbReference type="AlphaFoldDB" id="A0A5D6W7S7"/>
<dbReference type="NCBIfam" id="NF003454">
    <property type="entry name" value="PRK05035.1"/>
    <property type="match status" value="1"/>
</dbReference>
<keyword evidence="2 8" id="KW-0004">4Fe-4S</keyword>
<feature type="binding site" evidence="8">
    <location>
        <position position="366"/>
    </location>
    <ligand>
        <name>[4Fe-4S] cluster</name>
        <dbReference type="ChEBI" id="CHEBI:49883"/>
        <label>1</label>
    </ligand>
</feature>
<keyword evidence="8" id="KW-1278">Translocase</keyword>
<dbReference type="PANTHER" id="PTHR43034:SF2">
    <property type="entry name" value="ION-TRANSLOCATING OXIDOREDUCTASE COMPLEX SUBUNIT C"/>
    <property type="match status" value="1"/>
</dbReference>
<feature type="domain" description="4Fe-4S ferredoxin-type" evidence="9">
    <location>
        <begin position="353"/>
        <end position="384"/>
    </location>
</feature>
<dbReference type="InterPro" id="IPR026902">
    <property type="entry name" value="RnfC_N"/>
</dbReference>
<accession>A0A5D6W7S7</accession>
<keyword evidence="3 8" id="KW-0479">Metal-binding</keyword>
<comment type="subcellular location">
    <subcellularLocation>
        <location evidence="8">Cell membrane</location>
        <topology evidence="8">Peripheral membrane protein</topology>
    </subcellularLocation>
</comment>
<keyword evidence="8" id="KW-1003">Cell membrane</keyword>
<feature type="binding site" evidence="8">
    <location>
        <position position="403"/>
    </location>
    <ligand>
        <name>[4Fe-4S] cluster</name>
        <dbReference type="ChEBI" id="CHEBI:49883"/>
        <label>2</label>
    </ligand>
</feature>
<dbReference type="Gene3D" id="3.40.50.11540">
    <property type="entry name" value="NADH-ubiquinone oxidoreductase 51kDa subunit"/>
    <property type="match status" value="1"/>
</dbReference>
<comment type="similarity">
    <text evidence="8">Belongs to the 4Fe4S bacterial-type ferredoxin family. RnfC subfamily.</text>
</comment>
<dbReference type="InterPro" id="IPR017900">
    <property type="entry name" value="4Fe4S_Fe_S_CS"/>
</dbReference>
<dbReference type="GO" id="GO:0046872">
    <property type="term" value="F:metal ion binding"/>
    <property type="evidence" value="ECO:0007669"/>
    <property type="project" value="UniProtKB-KW"/>
</dbReference>
<dbReference type="InterPro" id="IPR011538">
    <property type="entry name" value="Nuo51_FMN-bd"/>
</dbReference>
<dbReference type="Proteomes" id="UP000323646">
    <property type="component" value="Unassembled WGS sequence"/>
</dbReference>
<evidence type="ECO:0000256" key="1">
    <source>
        <dbReference type="ARBA" id="ARBA00022448"/>
    </source>
</evidence>
<feature type="binding site" evidence="8">
    <location>
        <position position="409"/>
    </location>
    <ligand>
        <name>[4Fe-4S] cluster</name>
        <dbReference type="ChEBI" id="CHEBI:49883"/>
        <label>2</label>
    </ligand>
</feature>
<dbReference type="SUPFAM" id="SSF142019">
    <property type="entry name" value="Nqo1 FMN-binding domain-like"/>
    <property type="match status" value="1"/>
</dbReference>
<dbReference type="EMBL" id="VTOY01000002">
    <property type="protein sequence ID" value="TYZ24047.1"/>
    <property type="molecule type" value="Genomic_DNA"/>
</dbReference>
<dbReference type="HAMAP" id="MF_00461">
    <property type="entry name" value="RsxC_RnfC"/>
    <property type="match status" value="1"/>
</dbReference>
<feature type="binding site" evidence="8">
    <location>
        <position position="373"/>
    </location>
    <ligand>
        <name>[4Fe-4S] cluster</name>
        <dbReference type="ChEBI" id="CHEBI:49883"/>
        <label>2</label>
    </ligand>
</feature>
<name>A0A5D6W7S7_9FIRM</name>
<keyword evidence="1 8" id="KW-0813">Transport</keyword>
<evidence type="ECO:0000256" key="7">
    <source>
        <dbReference type="ARBA" id="ARBA00023014"/>
    </source>
</evidence>
<feature type="binding site" evidence="8">
    <location>
        <position position="369"/>
    </location>
    <ligand>
        <name>[4Fe-4S] cluster</name>
        <dbReference type="ChEBI" id="CHEBI:49883"/>
        <label>1</label>
    </ligand>
</feature>
<dbReference type="Pfam" id="PF12838">
    <property type="entry name" value="Fer4_7"/>
    <property type="match status" value="1"/>
</dbReference>
<dbReference type="Pfam" id="PF01512">
    <property type="entry name" value="Complex1_51K"/>
    <property type="match status" value="1"/>
</dbReference>
<keyword evidence="11" id="KW-1185">Reference proteome</keyword>
<evidence type="ECO:0000313" key="10">
    <source>
        <dbReference type="EMBL" id="TYZ24047.1"/>
    </source>
</evidence>
<dbReference type="InterPro" id="IPR037225">
    <property type="entry name" value="Nuo51_FMN-bd_sf"/>
</dbReference>
<dbReference type="GO" id="GO:0005886">
    <property type="term" value="C:plasma membrane"/>
    <property type="evidence" value="ECO:0007669"/>
    <property type="project" value="UniProtKB-SubCell"/>
</dbReference>
<dbReference type="OrthoDB" id="9767754at2"/>
<dbReference type="RefSeq" id="WP_149170960.1">
    <property type="nucleotide sequence ID" value="NZ_VTOY01000002.1"/>
</dbReference>
<gene>
    <name evidence="10" type="primary">rsxC</name>
    <name evidence="8" type="synonym">rnfC</name>
    <name evidence="10" type="ORF">FZ040_04840</name>
</gene>
<keyword evidence="6 8" id="KW-0408">Iron</keyword>
<evidence type="ECO:0000256" key="4">
    <source>
        <dbReference type="ARBA" id="ARBA00022737"/>
    </source>
</evidence>
<evidence type="ECO:0000256" key="5">
    <source>
        <dbReference type="ARBA" id="ARBA00022982"/>
    </source>
</evidence>
<keyword evidence="5 8" id="KW-0249">Electron transport</keyword>
<comment type="cofactor">
    <cofactor evidence="8">
        <name>[4Fe-4S] cluster</name>
        <dbReference type="ChEBI" id="CHEBI:49883"/>
    </cofactor>
    <text evidence="8">Binds 2 [4Fe-4S] clusters per subunit.</text>
</comment>
<dbReference type="InterPro" id="IPR010208">
    <property type="entry name" value="Ion_transpt_RnfC/RsxC"/>
</dbReference>
<dbReference type="GO" id="GO:0009055">
    <property type="term" value="F:electron transfer activity"/>
    <property type="evidence" value="ECO:0007669"/>
    <property type="project" value="InterPro"/>
</dbReference>
<feature type="binding site" evidence="8">
    <location>
        <position position="406"/>
    </location>
    <ligand>
        <name>[4Fe-4S] cluster</name>
        <dbReference type="ChEBI" id="CHEBI:49883"/>
        <label>2</label>
    </ligand>
</feature>
<proteinExistence type="inferred from homology"/>
<evidence type="ECO:0000313" key="11">
    <source>
        <dbReference type="Proteomes" id="UP000323646"/>
    </source>
</evidence>
<comment type="function">
    <text evidence="8">Part of a membrane-bound complex that couples electron transfer with translocation of ions across the membrane.</text>
</comment>
<evidence type="ECO:0000256" key="8">
    <source>
        <dbReference type="HAMAP-Rule" id="MF_00461"/>
    </source>
</evidence>
<feature type="binding site" evidence="8">
    <location>
        <position position="413"/>
    </location>
    <ligand>
        <name>[4Fe-4S] cluster</name>
        <dbReference type="ChEBI" id="CHEBI:49883"/>
        <label>1</label>
    </ligand>
</feature>
<dbReference type="EC" id="7.-.-.-" evidence="8"/>